<name>A0A662ZLC0_9GAMM</name>
<evidence type="ECO:0000259" key="9">
    <source>
        <dbReference type="PROSITE" id="PS50929"/>
    </source>
</evidence>
<evidence type="ECO:0000256" key="2">
    <source>
        <dbReference type="ARBA" id="ARBA00022692"/>
    </source>
</evidence>
<dbReference type="PROSITE" id="PS00211">
    <property type="entry name" value="ABC_TRANSPORTER_1"/>
    <property type="match status" value="1"/>
</dbReference>
<feature type="domain" description="ABC transporter" evidence="8">
    <location>
        <begin position="361"/>
        <end position="605"/>
    </location>
</feature>
<evidence type="ECO:0000256" key="5">
    <source>
        <dbReference type="ARBA" id="ARBA00022989"/>
    </source>
</evidence>
<keyword evidence="11" id="KW-1185">Reference proteome</keyword>
<dbReference type="InterPro" id="IPR003439">
    <property type="entry name" value="ABC_transporter-like_ATP-bd"/>
</dbReference>
<evidence type="ECO:0000256" key="1">
    <source>
        <dbReference type="ARBA" id="ARBA00004651"/>
    </source>
</evidence>
<dbReference type="Proteomes" id="UP000243745">
    <property type="component" value="Unassembled WGS sequence"/>
</dbReference>
<keyword evidence="5 7" id="KW-1133">Transmembrane helix</keyword>
<dbReference type="FunFam" id="3.40.50.300:FF:000218">
    <property type="entry name" value="Multidrug ABC transporter ATP-binding protein"/>
    <property type="match status" value="1"/>
</dbReference>
<keyword evidence="6 7" id="KW-0472">Membrane</keyword>
<feature type="transmembrane region" description="Helical" evidence="7">
    <location>
        <begin position="81"/>
        <end position="105"/>
    </location>
</feature>
<dbReference type="Pfam" id="PF00005">
    <property type="entry name" value="ABC_tran"/>
    <property type="match status" value="1"/>
</dbReference>
<feature type="transmembrane region" description="Helical" evidence="7">
    <location>
        <begin position="268"/>
        <end position="288"/>
    </location>
</feature>
<comment type="subcellular location">
    <subcellularLocation>
        <location evidence="1">Cell membrane</location>
        <topology evidence="1">Multi-pass membrane protein</topology>
    </subcellularLocation>
</comment>
<keyword evidence="4 10" id="KW-0067">ATP-binding</keyword>
<accession>A0A662ZLC0</accession>
<dbReference type="PROSITE" id="PS50929">
    <property type="entry name" value="ABC_TM1F"/>
    <property type="match status" value="1"/>
</dbReference>
<feature type="transmembrane region" description="Helical" evidence="7">
    <location>
        <begin position="156"/>
        <end position="176"/>
    </location>
</feature>
<dbReference type="SUPFAM" id="SSF90123">
    <property type="entry name" value="ABC transporter transmembrane region"/>
    <property type="match status" value="1"/>
</dbReference>
<keyword evidence="2 7" id="KW-0812">Transmembrane</keyword>
<dbReference type="InterPro" id="IPR011527">
    <property type="entry name" value="ABC1_TM_dom"/>
</dbReference>
<dbReference type="AlphaFoldDB" id="A0A662ZLC0"/>
<dbReference type="InterPro" id="IPR036640">
    <property type="entry name" value="ABC1_TM_sf"/>
</dbReference>
<evidence type="ECO:0000259" key="8">
    <source>
        <dbReference type="PROSITE" id="PS50893"/>
    </source>
</evidence>
<dbReference type="Gene3D" id="1.20.1560.10">
    <property type="entry name" value="ABC transporter type 1, transmembrane domain"/>
    <property type="match status" value="1"/>
</dbReference>
<dbReference type="PANTHER" id="PTHR43394">
    <property type="entry name" value="ATP-DEPENDENT PERMEASE MDL1, MITOCHONDRIAL"/>
    <property type="match status" value="1"/>
</dbReference>
<dbReference type="SUPFAM" id="SSF52540">
    <property type="entry name" value="P-loop containing nucleoside triphosphate hydrolases"/>
    <property type="match status" value="1"/>
</dbReference>
<reference evidence="10 11" key="1">
    <citation type="submission" date="2016-10" db="EMBL/GenBank/DDBJ databases">
        <authorList>
            <person name="Varghese N."/>
            <person name="Submissions S."/>
        </authorList>
    </citation>
    <scope>NUCLEOTIDE SEQUENCE [LARGE SCALE GENOMIC DNA]</scope>
    <source>
        <strain evidence="10 11">DSM 1361</strain>
    </source>
</reference>
<keyword evidence="3" id="KW-0547">Nucleotide-binding</keyword>
<dbReference type="GO" id="GO:0016887">
    <property type="term" value="F:ATP hydrolysis activity"/>
    <property type="evidence" value="ECO:0007669"/>
    <property type="project" value="InterPro"/>
</dbReference>
<feature type="domain" description="ABC transmembrane type-1" evidence="9">
    <location>
        <begin position="40"/>
        <end position="327"/>
    </location>
</feature>
<protein>
    <submittedName>
        <fullName evidence="10">ATP-binding cassette, subfamily B, multidrug efflux pump</fullName>
    </submittedName>
</protein>
<dbReference type="RefSeq" id="WP_093142554.1">
    <property type="nucleotide sequence ID" value="NZ_FOXF01000029.1"/>
</dbReference>
<feature type="transmembrane region" description="Helical" evidence="7">
    <location>
        <begin position="182"/>
        <end position="203"/>
    </location>
</feature>
<proteinExistence type="predicted"/>
<dbReference type="GO" id="GO:0005886">
    <property type="term" value="C:plasma membrane"/>
    <property type="evidence" value="ECO:0007669"/>
    <property type="project" value="UniProtKB-SubCell"/>
</dbReference>
<dbReference type="InterPro" id="IPR027417">
    <property type="entry name" value="P-loop_NTPase"/>
</dbReference>
<gene>
    <name evidence="10" type="ORF">SAMN02910344_01547</name>
</gene>
<evidence type="ECO:0000313" key="10">
    <source>
        <dbReference type="EMBL" id="SFP49863.1"/>
    </source>
</evidence>
<evidence type="ECO:0000256" key="7">
    <source>
        <dbReference type="SAM" id="Phobius"/>
    </source>
</evidence>
<sequence>MFNFFEKLISPFSEDPVEKPPRGFFRFVWFFARDIRWFLLVISVLAAVIGAGEAFLFYFIGLFVDILSETEPGAVFAEHRGVFILFGTMTLILLPACITLHALLLNQTVRVNFPMRMRYRMHRYLLRQSLSYFAEEFSGRVSQKLMQTALSLRDTVLKFANVIVHILVYFVTMMAVLAETDLYLMLIMLVWFAVYLFLMYYFIPRLSRLSNDNAEKRSLMVGGIVDSYANIQTVKLFSQYSREESYARGNMQACVDSEYGMMRMVTRFNVSVQIINYLLISALVLASVRLWSQGVVPVGAVAVSLGLAIRTANLSQWVMWEVGMLFENVGNVLNGIEALSRPIDINDPETPVKSSNLNGDIRFKDVVFAYNPKVRVFNGLNLHIRKGERIGIVGPSGSGKSTLVNLLLRLYEVNSGSITIDGVDIRNMSQDELHQSVAMVTQDTSLLHRSVRDNISYGRSADTKGEELEVLVRAAADQARATDFIELLSDSQGNSGFDTQVGERGVRLSGGQRQRIAIARVILKNAPILILDEATSALDSEVEAAIKDNLEGLMENRTVIAIAHRLSTIASMDRLIVLSGGEIIEQGTHRELLEKKGVYARLWQKQTDGFLGLK</sequence>
<dbReference type="GO" id="GO:0005524">
    <property type="term" value="F:ATP binding"/>
    <property type="evidence" value="ECO:0007669"/>
    <property type="project" value="UniProtKB-KW"/>
</dbReference>
<dbReference type="InterPro" id="IPR039421">
    <property type="entry name" value="Type_1_exporter"/>
</dbReference>
<dbReference type="Gene3D" id="3.40.50.300">
    <property type="entry name" value="P-loop containing nucleotide triphosphate hydrolases"/>
    <property type="match status" value="1"/>
</dbReference>
<dbReference type="InterPro" id="IPR017871">
    <property type="entry name" value="ABC_transporter-like_CS"/>
</dbReference>
<feature type="transmembrane region" description="Helical" evidence="7">
    <location>
        <begin position="37"/>
        <end position="61"/>
    </location>
</feature>
<organism evidence="10 11">
    <name type="scientific">Ruminobacter amylophilus</name>
    <dbReference type="NCBI Taxonomy" id="867"/>
    <lineage>
        <taxon>Bacteria</taxon>
        <taxon>Pseudomonadati</taxon>
        <taxon>Pseudomonadota</taxon>
        <taxon>Gammaproteobacteria</taxon>
        <taxon>Aeromonadales</taxon>
        <taxon>Succinivibrionaceae</taxon>
        <taxon>Ruminobacter</taxon>
    </lineage>
</organism>
<dbReference type="PANTHER" id="PTHR43394:SF1">
    <property type="entry name" value="ATP-BINDING CASSETTE SUB-FAMILY B MEMBER 10, MITOCHONDRIAL"/>
    <property type="match status" value="1"/>
</dbReference>
<dbReference type="GO" id="GO:0015421">
    <property type="term" value="F:ABC-type oligopeptide transporter activity"/>
    <property type="evidence" value="ECO:0007669"/>
    <property type="project" value="TreeGrafter"/>
</dbReference>
<evidence type="ECO:0000313" key="11">
    <source>
        <dbReference type="Proteomes" id="UP000243745"/>
    </source>
</evidence>
<evidence type="ECO:0000256" key="3">
    <source>
        <dbReference type="ARBA" id="ARBA00022741"/>
    </source>
</evidence>
<dbReference type="SMART" id="SM00382">
    <property type="entry name" value="AAA"/>
    <property type="match status" value="1"/>
</dbReference>
<evidence type="ECO:0000256" key="6">
    <source>
        <dbReference type="ARBA" id="ARBA00023136"/>
    </source>
</evidence>
<dbReference type="EMBL" id="FOXF01000029">
    <property type="protein sequence ID" value="SFP49863.1"/>
    <property type="molecule type" value="Genomic_DNA"/>
</dbReference>
<dbReference type="FunFam" id="1.20.1560.10:FF:000070">
    <property type="entry name" value="Multidrug ABC transporter ATP-binding protein"/>
    <property type="match status" value="1"/>
</dbReference>
<dbReference type="InterPro" id="IPR003593">
    <property type="entry name" value="AAA+_ATPase"/>
</dbReference>
<evidence type="ECO:0000256" key="4">
    <source>
        <dbReference type="ARBA" id="ARBA00022840"/>
    </source>
</evidence>
<dbReference type="Pfam" id="PF00664">
    <property type="entry name" value="ABC_membrane"/>
    <property type="match status" value="1"/>
</dbReference>
<dbReference type="PROSITE" id="PS50893">
    <property type="entry name" value="ABC_TRANSPORTER_2"/>
    <property type="match status" value="1"/>
</dbReference>
<dbReference type="OrthoDB" id="9806127at2"/>